<dbReference type="SUPFAM" id="SSF158446">
    <property type="entry name" value="IVS-encoded protein-like"/>
    <property type="match status" value="1"/>
</dbReference>
<reference evidence="1 2" key="1">
    <citation type="submission" date="2012-12" db="EMBL/GenBank/DDBJ databases">
        <title>Genome assembly of Formosa sp. AK20.</title>
        <authorList>
            <person name="Kumar R."/>
            <person name="Khatri I."/>
            <person name="Vaidya B."/>
            <person name="Subramanian S."/>
            <person name="Pinnaka A."/>
        </authorList>
    </citation>
    <scope>NUCLEOTIDE SEQUENCE [LARGE SCALE GENOMIC DNA]</scope>
    <source>
        <strain evidence="1 2">AK20</strain>
    </source>
</reference>
<dbReference type="Gene3D" id="1.20.1440.60">
    <property type="entry name" value="23S rRNA-intervening sequence"/>
    <property type="match status" value="1"/>
</dbReference>
<dbReference type="RefSeq" id="WP_007648646.1">
    <property type="nucleotide sequence ID" value="NZ_ANLA01000007.1"/>
</dbReference>
<dbReference type="InterPro" id="IPR036583">
    <property type="entry name" value="23S_rRNA_IVS_sf"/>
</dbReference>
<keyword evidence="2" id="KW-1185">Reference proteome</keyword>
<sequence length="44" mass="5194">MKNKNVHFSFEDLKVYQKALDFVDVVYDFTLKPTTNNQQPTTNN</sequence>
<dbReference type="GeneID" id="98642718"/>
<protein>
    <submittedName>
        <fullName evidence="1">Uncharacterized protein</fullName>
    </submittedName>
</protein>
<comment type="caution">
    <text evidence="1">The sequence shown here is derived from an EMBL/GenBank/DDBJ whole genome shotgun (WGS) entry which is preliminary data.</text>
</comment>
<organism evidence="1 2">
    <name type="scientific">Xanthomarina gelatinilytica</name>
    <dbReference type="NCBI Taxonomy" id="1137281"/>
    <lineage>
        <taxon>Bacteria</taxon>
        <taxon>Pseudomonadati</taxon>
        <taxon>Bacteroidota</taxon>
        <taxon>Flavobacteriia</taxon>
        <taxon>Flavobacteriales</taxon>
        <taxon>Flavobacteriaceae</taxon>
        <taxon>Xanthomarina</taxon>
    </lineage>
</organism>
<accession>M7MKT3</accession>
<dbReference type="Proteomes" id="UP000012024">
    <property type="component" value="Unassembled WGS sequence"/>
</dbReference>
<dbReference type="AlphaFoldDB" id="M7MKT3"/>
<proteinExistence type="predicted"/>
<evidence type="ECO:0000313" key="2">
    <source>
        <dbReference type="Proteomes" id="UP000012024"/>
    </source>
</evidence>
<evidence type="ECO:0000313" key="1">
    <source>
        <dbReference type="EMBL" id="EMQ95500.1"/>
    </source>
</evidence>
<gene>
    <name evidence="1" type="ORF">D778_02594</name>
</gene>
<name>M7MKT3_9FLAO</name>
<dbReference type="EMBL" id="ANLA01000007">
    <property type="protein sequence ID" value="EMQ95500.1"/>
    <property type="molecule type" value="Genomic_DNA"/>
</dbReference>